<evidence type="ECO:0000256" key="9">
    <source>
        <dbReference type="PIRSR" id="PIRSR000355-1"/>
    </source>
</evidence>
<gene>
    <name evidence="12" type="primary">nrdF</name>
    <name evidence="12" type="ORF">COK72_02205</name>
</gene>
<keyword evidence="11" id="KW-0812">Transmembrane</keyword>
<dbReference type="PROSITE" id="PS00368">
    <property type="entry name" value="RIBORED_SMALL"/>
    <property type="match status" value="1"/>
</dbReference>
<dbReference type="Pfam" id="PF00268">
    <property type="entry name" value="Ribonuc_red_sm"/>
    <property type="match status" value="1"/>
</dbReference>
<keyword evidence="11" id="KW-1133">Transmembrane helix</keyword>
<evidence type="ECO:0000256" key="11">
    <source>
        <dbReference type="SAM" id="Phobius"/>
    </source>
</evidence>
<dbReference type="GO" id="GO:0004748">
    <property type="term" value="F:ribonucleoside-diphosphate reductase activity, thioredoxin disulfide as acceptor"/>
    <property type="evidence" value="ECO:0007669"/>
    <property type="project" value="UniProtKB-EC"/>
</dbReference>
<comment type="catalytic activity">
    <reaction evidence="7 8">
        <text>a 2'-deoxyribonucleoside 5'-diphosphate + [thioredoxin]-disulfide + H2O = a ribonucleoside 5'-diphosphate + [thioredoxin]-dithiol</text>
        <dbReference type="Rhea" id="RHEA:23252"/>
        <dbReference type="Rhea" id="RHEA-COMP:10698"/>
        <dbReference type="Rhea" id="RHEA-COMP:10700"/>
        <dbReference type="ChEBI" id="CHEBI:15377"/>
        <dbReference type="ChEBI" id="CHEBI:29950"/>
        <dbReference type="ChEBI" id="CHEBI:50058"/>
        <dbReference type="ChEBI" id="CHEBI:57930"/>
        <dbReference type="ChEBI" id="CHEBI:73316"/>
        <dbReference type="EC" id="1.17.4.1"/>
    </reaction>
</comment>
<reference evidence="12 13" key="1">
    <citation type="submission" date="2017-09" db="EMBL/GenBank/DDBJ databases">
        <title>Large-scale bioinformatics analysis of Bacillus genomes uncovers conserved roles of natural products in bacterial physiology.</title>
        <authorList>
            <consortium name="Agbiome Team Llc"/>
            <person name="Bleich R.M."/>
            <person name="Grubbs K.J."/>
            <person name="Santa Maria K.C."/>
            <person name="Allen S.E."/>
            <person name="Farag S."/>
            <person name="Shank E.A."/>
            <person name="Bowers A."/>
        </authorList>
    </citation>
    <scope>NUCLEOTIDE SEQUENCE [LARGE SCALE GENOMIC DNA]</scope>
    <source>
        <strain evidence="12 13">AFS065400</strain>
    </source>
</reference>
<sequence length="324" mass="37606">MHKAVNWNIEEDSFTQMFWQQNVAQFWLDTEIPISNDSKSWRLLSPEQQETYKKVLGGLTLLDTKQSIAGMPKISEHIPDLQRKAVLSFMGTMEAVHAKSYSTIFTTLISPQEIDEVFEWVNEHPRLQQKADRIDSLYQNINDELSLYMAMVASVFLESYLFYSGFFYPLYLAGQGKMVASGEIINLILRDESIHGVYVGLLAQEVFEELTEEEKQHAHNMVIELLEELMEIEFRYTEEIYAPIGLDHEVKNFLQYNANKAMMNLGLEPIYEEKKINPIVENGLKTDTKNHDFFSTKGNGYLKAIYEDLNDDDFHFPQLEAENK</sequence>
<dbReference type="InterPro" id="IPR026494">
    <property type="entry name" value="RNR_NrdF-like"/>
</dbReference>
<dbReference type="AlphaFoldDB" id="A0A9X7AS31"/>
<evidence type="ECO:0000256" key="5">
    <source>
        <dbReference type="ARBA" id="ARBA00023004"/>
    </source>
</evidence>
<evidence type="ECO:0000256" key="10">
    <source>
        <dbReference type="PIRSR" id="PIRSR000355-2"/>
    </source>
</evidence>
<dbReference type="RefSeq" id="WP_098640129.1">
    <property type="nucleotide sequence ID" value="NZ_NVCO01000007.1"/>
</dbReference>
<comment type="subunit">
    <text evidence="2">Tetramer of two alpha and two beta subunits.</text>
</comment>
<organism evidence="12 13">
    <name type="scientific">Bacillus thuringiensis</name>
    <dbReference type="NCBI Taxonomy" id="1428"/>
    <lineage>
        <taxon>Bacteria</taxon>
        <taxon>Bacillati</taxon>
        <taxon>Bacillota</taxon>
        <taxon>Bacilli</taxon>
        <taxon>Bacillales</taxon>
        <taxon>Bacillaceae</taxon>
        <taxon>Bacillus</taxon>
        <taxon>Bacillus cereus group</taxon>
    </lineage>
</organism>
<evidence type="ECO:0000256" key="1">
    <source>
        <dbReference type="ARBA" id="ARBA00009303"/>
    </source>
</evidence>
<accession>A0A9X7AS31</accession>
<dbReference type="SUPFAM" id="SSF47240">
    <property type="entry name" value="Ferritin-like"/>
    <property type="match status" value="1"/>
</dbReference>
<dbReference type="CDD" id="cd01049">
    <property type="entry name" value="RNRR2"/>
    <property type="match status" value="1"/>
</dbReference>
<evidence type="ECO:0000313" key="13">
    <source>
        <dbReference type="Proteomes" id="UP000226106"/>
    </source>
</evidence>
<comment type="function">
    <text evidence="8">Provides the precursors necessary for DNA synthesis. Catalyzes the biosynthesis of deoxyribonucleotides from the corresponding ribonucleotides.</text>
</comment>
<keyword evidence="4 8" id="KW-0560">Oxidoreductase</keyword>
<feature type="binding site" evidence="10">
    <location>
        <position position="63"/>
    </location>
    <ligand>
        <name>Fe cation</name>
        <dbReference type="ChEBI" id="CHEBI:24875"/>
        <label>1</label>
    </ligand>
</feature>
<evidence type="ECO:0000256" key="6">
    <source>
        <dbReference type="ARBA" id="ARBA00023116"/>
    </source>
</evidence>
<dbReference type="PANTHER" id="PTHR23409">
    <property type="entry name" value="RIBONUCLEOSIDE-DIPHOSPHATE REDUCTASE SMALL CHAIN"/>
    <property type="match status" value="1"/>
</dbReference>
<feature type="binding site" evidence="10">
    <location>
        <position position="94"/>
    </location>
    <ligand>
        <name>Fe cation</name>
        <dbReference type="ChEBI" id="CHEBI:24875"/>
        <label>2</label>
    </ligand>
</feature>
<dbReference type="PIRSF" id="PIRSF000355">
    <property type="entry name" value="NrdB"/>
    <property type="match status" value="1"/>
</dbReference>
<feature type="binding site" evidence="10">
    <location>
        <position position="192"/>
    </location>
    <ligand>
        <name>Fe cation</name>
        <dbReference type="ChEBI" id="CHEBI:24875"/>
        <label>2</label>
    </ligand>
</feature>
<evidence type="ECO:0000256" key="7">
    <source>
        <dbReference type="ARBA" id="ARBA00047754"/>
    </source>
</evidence>
<dbReference type="NCBIfam" id="TIGR04171">
    <property type="entry name" value="RNR_1b_NrdF"/>
    <property type="match status" value="1"/>
</dbReference>
<feature type="transmembrane region" description="Helical" evidence="11">
    <location>
        <begin position="145"/>
        <end position="168"/>
    </location>
</feature>
<name>A0A9X7AS31_BACTU</name>
<dbReference type="EC" id="1.17.4.1" evidence="8"/>
<dbReference type="GO" id="GO:0005971">
    <property type="term" value="C:ribonucleoside-diphosphate reductase complex"/>
    <property type="evidence" value="ECO:0007669"/>
    <property type="project" value="InterPro"/>
</dbReference>
<dbReference type="InterPro" id="IPR033909">
    <property type="entry name" value="RNR_small"/>
</dbReference>
<dbReference type="NCBIfam" id="NF007183">
    <property type="entry name" value="PRK09614.1-2"/>
    <property type="match status" value="1"/>
</dbReference>
<comment type="caution">
    <text evidence="12">The sequence shown here is derived from an EMBL/GenBank/DDBJ whole genome shotgun (WGS) entry which is preliminary data.</text>
</comment>
<dbReference type="InterPro" id="IPR000358">
    <property type="entry name" value="RNR_small_fam"/>
</dbReference>
<feature type="binding site" evidence="10">
    <location>
        <position position="195"/>
    </location>
    <ligand>
        <name>Fe cation</name>
        <dbReference type="ChEBI" id="CHEBI:24875"/>
        <label>2</label>
    </ligand>
</feature>
<feature type="active site" evidence="9">
    <location>
        <position position="101"/>
    </location>
</feature>
<protein>
    <recommendedName>
        <fullName evidence="8">Ribonucleoside-diphosphate reductase subunit beta</fullName>
        <ecNumber evidence="8">1.17.4.1</ecNumber>
    </recommendedName>
</protein>
<dbReference type="EMBL" id="NVCO01000007">
    <property type="protein sequence ID" value="PFT50841.1"/>
    <property type="molecule type" value="Genomic_DNA"/>
</dbReference>
<feature type="binding site" evidence="10">
    <location>
        <position position="97"/>
    </location>
    <ligand>
        <name>Fe cation</name>
        <dbReference type="ChEBI" id="CHEBI:24875"/>
        <label>1</label>
    </ligand>
</feature>
<comment type="similarity">
    <text evidence="1 8">Belongs to the ribonucleoside diphosphate reductase small chain family.</text>
</comment>
<comment type="cofactor">
    <cofactor evidence="8 10">
        <name>Fe cation</name>
        <dbReference type="ChEBI" id="CHEBI:24875"/>
    </cofactor>
    <text evidence="8 10">Binds 2 iron ions per subunit.</text>
</comment>
<dbReference type="Gene3D" id="1.10.620.20">
    <property type="entry name" value="Ribonucleotide Reductase, subunit A"/>
    <property type="match status" value="1"/>
</dbReference>
<dbReference type="InterPro" id="IPR012348">
    <property type="entry name" value="RNR-like"/>
</dbReference>
<evidence type="ECO:0000256" key="2">
    <source>
        <dbReference type="ARBA" id="ARBA00011209"/>
    </source>
</evidence>
<proteinExistence type="inferred from homology"/>
<dbReference type="Proteomes" id="UP000226106">
    <property type="component" value="Unassembled WGS sequence"/>
</dbReference>
<dbReference type="PANTHER" id="PTHR23409:SF18">
    <property type="entry name" value="RIBONUCLEOSIDE-DIPHOSPHATE REDUCTASE SUBUNIT M2"/>
    <property type="match status" value="1"/>
</dbReference>
<dbReference type="GO" id="GO:0046872">
    <property type="term" value="F:metal ion binding"/>
    <property type="evidence" value="ECO:0007669"/>
    <property type="project" value="UniProtKB-KW"/>
</dbReference>
<evidence type="ECO:0000256" key="3">
    <source>
        <dbReference type="ARBA" id="ARBA00022723"/>
    </source>
</evidence>
<evidence type="ECO:0000256" key="4">
    <source>
        <dbReference type="ARBA" id="ARBA00023002"/>
    </source>
</evidence>
<keyword evidence="3 8" id="KW-0479">Metal-binding</keyword>
<feature type="binding site" evidence="10">
    <location>
        <position position="158"/>
    </location>
    <ligand>
        <name>Fe cation</name>
        <dbReference type="ChEBI" id="CHEBI:24875"/>
        <label>2</label>
    </ligand>
</feature>
<feature type="binding site" evidence="10">
    <location>
        <position position="94"/>
    </location>
    <ligand>
        <name>Fe cation</name>
        <dbReference type="ChEBI" id="CHEBI:24875"/>
        <label>1</label>
    </ligand>
</feature>
<dbReference type="GO" id="GO:0009263">
    <property type="term" value="P:deoxyribonucleotide biosynthetic process"/>
    <property type="evidence" value="ECO:0007669"/>
    <property type="project" value="UniProtKB-KW"/>
</dbReference>
<dbReference type="InterPro" id="IPR030475">
    <property type="entry name" value="RNR_small_AS"/>
</dbReference>
<keyword evidence="11" id="KW-0472">Membrane</keyword>
<evidence type="ECO:0000313" key="12">
    <source>
        <dbReference type="EMBL" id="PFT50841.1"/>
    </source>
</evidence>
<dbReference type="InterPro" id="IPR009078">
    <property type="entry name" value="Ferritin-like_SF"/>
</dbReference>
<evidence type="ECO:0000256" key="8">
    <source>
        <dbReference type="PIRNR" id="PIRNR000355"/>
    </source>
</evidence>
<keyword evidence="5 8" id="KW-0408">Iron</keyword>
<keyword evidence="6 8" id="KW-0215">Deoxyribonucleotide synthesis</keyword>